<keyword evidence="9 14" id="KW-0496">Mitochondrion</keyword>
<dbReference type="EMBL" id="AP012114">
    <property type="protein sequence ID" value="BAW88513.1"/>
    <property type="molecule type" value="Genomic_DNA"/>
</dbReference>
<evidence type="ECO:0000256" key="7">
    <source>
        <dbReference type="ARBA" id="ARBA00022989"/>
    </source>
</evidence>
<comment type="subcellular location">
    <subcellularLocation>
        <location evidence="1 14">Mitochondrion membrane</location>
        <topology evidence="1 14">Single-pass membrane protein</topology>
    </subcellularLocation>
</comment>
<keyword evidence="7 15" id="KW-1133">Transmembrane helix</keyword>
<dbReference type="PANTHER" id="PTHR39937:SF1">
    <property type="entry name" value="ATP SYNTHASE PROTEIN 8"/>
    <property type="match status" value="1"/>
</dbReference>
<dbReference type="GO" id="GO:0045259">
    <property type="term" value="C:proton-transporting ATP synthase complex"/>
    <property type="evidence" value="ECO:0007669"/>
    <property type="project" value="UniProtKB-KW"/>
</dbReference>
<evidence type="ECO:0000256" key="9">
    <source>
        <dbReference type="ARBA" id="ARBA00023128"/>
    </source>
</evidence>
<dbReference type="InterPro" id="IPR050635">
    <property type="entry name" value="ATPase_protein_8"/>
</dbReference>
<organism evidence="16">
    <name type="scientific">Amblypharyngodon chulabhornae</name>
    <dbReference type="NCBI Taxonomy" id="38661"/>
    <lineage>
        <taxon>Eukaryota</taxon>
        <taxon>Metazoa</taxon>
        <taxon>Chordata</taxon>
        <taxon>Craniata</taxon>
        <taxon>Vertebrata</taxon>
        <taxon>Euteleostomi</taxon>
        <taxon>Actinopterygii</taxon>
        <taxon>Neopterygii</taxon>
        <taxon>Teleostei</taxon>
        <taxon>Ostariophysi</taxon>
        <taxon>Cypriniformes</taxon>
        <taxon>Danionidae</taxon>
        <taxon>Rasborinae</taxon>
        <taxon>Amblypharyngodon</taxon>
    </lineage>
</organism>
<dbReference type="InterPro" id="IPR001421">
    <property type="entry name" value="ATP8_metazoa"/>
</dbReference>
<keyword evidence="10 15" id="KW-0472">Membrane</keyword>
<keyword evidence="11" id="KW-0066">ATP synthesis</keyword>
<evidence type="ECO:0000256" key="8">
    <source>
        <dbReference type="ARBA" id="ARBA00023065"/>
    </source>
</evidence>
<keyword evidence="4 14" id="KW-0138">CF(0)</keyword>
<evidence type="ECO:0000256" key="3">
    <source>
        <dbReference type="ARBA" id="ARBA00022448"/>
    </source>
</evidence>
<dbReference type="PANTHER" id="PTHR39937">
    <property type="entry name" value="ATP SYNTHASE PROTEIN 8"/>
    <property type="match status" value="1"/>
</dbReference>
<evidence type="ECO:0000256" key="1">
    <source>
        <dbReference type="ARBA" id="ARBA00004304"/>
    </source>
</evidence>
<keyword evidence="6 14" id="KW-0375">Hydrogen ion transport</keyword>
<dbReference type="AlphaFoldDB" id="A0A1Q2TAB9"/>
<dbReference type="GO" id="GO:0015986">
    <property type="term" value="P:proton motive force-driven ATP synthesis"/>
    <property type="evidence" value="ECO:0007669"/>
    <property type="project" value="InterPro"/>
</dbReference>
<comment type="similarity">
    <text evidence="2 14">Belongs to the ATPase protein 8 family.</text>
</comment>
<comment type="function">
    <text evidence="12">Subunit 8, of the mitochondrial membrane ATP synthase complex (F(1)F(0) ATP synthase or Complex V) that produces ATP from ADP in the presence of a proton gradient across the membrane which is generated by electron transport complexes of the respiratory chain. ATP synthase complex consist of a soluble F(1) head domain - the catalytic core - and a membrane F(1) domain - the membrane proton channel. These two domains are linked by a central stalk rotating inside the F(1) region and a stationary peripheral stalk. During catalysis, ATP synthesis in the catalytic domain of F(1) is coupled via a rotary mechanism of the central stalk subunits to proton translocation. In vivo, can only synthesize ATP although its ATP hydrolase activity can be activated artificially in vitro. Part of the complex F(0) domain.</text>
</comment>
<keyword evidence="5 14" id="KW-0812">Transmembrane</keyword>
<evidence type="ECO:0000256" key="11">
    <source>
        <dbReference type="ARBA" id="ARBA00023310"/>
    </source>
</evidence>
<dbReference type="Pfam" id="PF00895">
    <property type="entry name" value="ATP-synt_8"/>
    <property type="match status" value="1"/>
</dbReference>
<reference evidence="16" key="1">
    <citation type="submission" date="2011-03" db="EMBL/GenBank/DDBJ databases">
        <title>Whole mitochondrial genome sequences in Cypriniformes.</title>
        <authorList>
            <person name="Miya M."/>
        </authorList>
    </citation>
    <scope>NUCLEOTIDE SEQUENCE</scope>
</reference>
<protein>
    <recommendedName>
        <fullName evidence="14">ATP synthase complex subunit 8</fullName>
    </recommendedName>
</protein>
<evidence type="ECO:0000256" key="6">
    <source>
        <dbReference type="ARBA" id="ARBA00022781"/>
    </source>
</evidence>
<gene>
    <name evidence="16" type="primary">ATPase 8</name>
</gene>
<evidence type="ECO:0000256" key="5">
    <source>
        <dbReference type="ARBA" id="ARBA00022692"/>
    </source>
</evidence>
<evidence type="ECO:0000256" key="4">
    <source>
        <dbReference type="ARBA" id="ARBA00022547"/>
    </source>
</evidence>
<evidence type="ECO:0000256" key="2">
    <source>
        <dbReference type="ARBA" id="ARBA00008892"/>
    </source>
</evidence>
<keyword evidence="8 14" id="KW-0406">Ion transport</keyword>
<dbReference type="GO" id="GO:0015078">
    <property type="term" value="F:proton transmembrane transporter activity"/>
    <property type="evidence" value="ECO:0007669"/>
    <property type="project" value="InterPro"/>
</dbReference>
<geneLocation type="mitochondrion" evidence="16"/>
<accession>A0A1Q2TAB9</accession>
<sequence>MPQLNPLPWFSIMLFSWFILIVFMPTKVLSHVQPNDFIPMNAKLYNNLNWNWPW</sequence>
<keyword evidence="3 14" id="KW-0813">Transport</keyword>
<evidence type="ECO:0000256" key="14">
    <source>
        <dbReference type="RuleBase" id="RU003661"/>
    </source>
</evidence>
<evidence type="ECO:0000313" key="16">
    <source>
        <dbReference type="EMBL" id="BAW88513.1"/>
    </source>
</evidence>
<dbReference type="GO" id="GO:0031966">
    <property type="term" value="C:mitochondrial membrane"/>
    <property type="evidence" value="ECO:0007669"/>
    <property type="project" value="UniProtKB-SubCell"/>
</dbReference>
<name>A0A1Q2TAB9_AMBCH</name>
<evidence type="ECO:0000256" key="15">
    <source>
        <dbReference type="SAM" id="Phobius"/>
    </source>
</evidence>
<comment type="subunit">
    <text evidence="13">Component of the ATP synthase complex composed at least of ATP5F1A/subunit alpha, ATP5F1B/subunit beta, ATP5MC1/subunit c (homooctomer), MT-ATP6/subunit a, MT-ATP8/subunit 8, ATP5ME/subunit e, ATP5MF/subunit f, ATP5MG/subunit g, ATP5MK/subunit k, ATP5MJ/subunit j, ATP5F1C/subunit gamma, ATP5F1D/subunit delta, ATP5F1E/subunit epsilon, ATP5PF/subunit F6, ATP5PB/subunit b, ATP5PD/subunit d, ATP5PO/subunit OSCP. ATP synthase complex consists of a soluble F(1) head domain (subunits alpha(3) and beta(3)) - the catalytic core - and a membrane F(0) domain - the membrane proton channel (subunits c, a, 8, e, f, g, k and j). These two domains are linked by a central stalk (subunits gamma, delta, and epsilon) rotating inside the F1 region and a stationary peripheral stalk (subunits F6, b, d, and OSCP).</text>
</comment>
<evidence type="ECO:0000256" key="12">
    <source>
        <dbReference type="ARBA" id="ARBA00053067"/>
    </source>
</evidence>
<proteinExistence type="inferred from homology"/>
<feature type="transmembrane region" description="Helical" evidence="15">
    <location>
        <begin position="6"/>
        <end position="24"/>
    </location>
</feature>
<evidence type="ECO:0000256" key="13">
    <source>
        <dbReference type="ARBA" id="ARBA00064647"/>
    </source>
</evidence>
<evidence type="ECO:0000256" key="10">
    <source>
        <dbReference type="ARBA" id="ARBA00023136"/>
    </source>
</evidence>